<keyword evidence="4" id="KW-0804">Transcription</keyword>
<evidence type="ECO:0000256" key="4">
    <source>
        <dbReference type="ARBA" id="ARBA00023163"/>
    </source>
</evidence>
<evidence type="ECO:0000259" key="6">
    <source>
        <dbReference type="Pfam" id="PF08281"/>
    </source>
</evidence>
<dbReference type="Pfam" id="PF08281">
    <property type="entry name" value="Sigma70_r4_2"/>
    <property type="match status" value="1"/>
</dbReference>
<evidence type="ECO:0000256" key="1">
    <source>
        <dbReference type="ARBA" id="ARBA00010641"/>
    </source>
</evidence>
<dbReference type="InterPro" id="IPR014327">
    <property type="entry name" value="RNA_pol_sigma70_bacteroid"/>
</dbReference>
<dbReference type="PANTHER" id="PTHR43133">
    <property type="entry name" value="RNA POLYMERASE ECF-TYPE SIGMA FACTO"/>
    <property type="match status" value="1"/>
</dbReference>
<dbReference type="InterPro" id="IPR036388">
    <property type="entry name" value="WH-like_DNA-bd_sf"/>
</dbReference>
<dbReference type="InterPro" id="IPR013324">
    <property type="entry name" value="RNA_pol_sigma_r3/r4-like"/>
</dbReference>
<accession>A0A443YVY1</accession>
<dbReference type="GO" id="GO:0016987">
    <property type="term" value="F:sigma factor activity"/>
    <property type="evidence" value="ECO:0007669"/>
    <property type="project" value="UniProtKB-KW"/>
</dbReference>
<dbReference type="PANTHER" id="PTHR43133:SF46">
    <property type="entry name" value="RNA POLYMERASE SIGMA-70 FACTOR ECF SUBFAMILY"/>
    <property type="match status" value="1"/>
</dbReference>
<dbReference type="GO" id="GO:0006352">
    <property type="term" value="P:DNA-templated transcription initiation"/>
    <property type="evidence" value="ECO:0007669"/>
    <property type="project" value="InterPro"/>
</dbReference>
<dbReference type="Gene3D" id="1.10.10.10">
    <property type="entry name" value="Winged helix-like DNA-binding domain superfamily/Winged helix DNA-binding domain"/>
    <property type="match status" value="1"/>
</dbReference>
<keyword evidence="3" id="KW-0731">Sigma factor</keyword>
<evidence type="ECO:0000313" key="8">
    <source>
        <dbReference type="Proteomes" id="UP000284120"/>
    </source>
</evidence>
<keyword evidence="8" id="KW-1185">Reference proteome</keyword>
<comment type="similarity">
    <text evidence="1">Belongs to the sigma-70 factor family. ECF subfamily.</text>
</comment>
<dbReference type="EMBL" id="SAYW01000002">
    <property type="protein sequence ID" value="RWU08160.1"/>
    <property type="molecule type" value="Genomic_DNA"/>
</dbReference>
<protein>
    <submittedName>
        <fullName evidence="7">RNA polymerase sigma-70 factor</fullName>
    </submittedName>
</protein>
<sequence>MKTAVANDSELLVALKQGDHRAFHQIYDLYKIELGLRILRMVRSSELAEELLQDLFLRLWNSRDRINIETSLRAYLYQVAKNMVIDLMRRATREQQIYSQIIAASTELYEHVEQALFQKENHAMLQRAIDQLPPQRRKIFVHCKLEGMSYKEVAELYQVSTTTVNDHIQKSMHTIREYLLKRPGLQLSIILGIILGSNR</sequence>
<keyword evidence="2" id="KW-0805">Transcription regulation</keyword>
<dbReference type="OrthoDB" id="655312at2"/>
<evidence type="ECO:0000256" key="2">
    <source>
        <dbReference type="ARBA" id="ARBA00023015"/>
    </source>
</evidence>
<dbReference type="Proteomes" id="UP000284120">
    <property type="component" value="Unassembled WGS sequence"/>
</dbReference>
<evidence type="ECO:0000259" key="5">
    <source>
        <dbReference type="Pfam" id="PF04542"/>
    </source>
</evidence>
<proteinExistence type="inferred from homology"/>
<name>A0A443YVY1_9SPHI</name>
<evidence type="ECO:0000256" key="3">
    <source>
        <dbReference type="ARBA" id="ARBA00023082"/>
    </source>
</evidence>
<dbReference type="InterPro" id="IPR013249">
    <property type="entry name" value="RNA_pol_sigma70_r4_t2"/>
</dbReference>
<dbReference type="SUPFAM" id="SSF88659">
    <property type="entry name" value="Sigma3 and sigma4 domains of RNA polymerase sigma factors"/>
    <property type="match status" value="1"/>
</dbReference>
<reference evidence="7 8" key="1">
    <citation type="submission" date="2018-06" db="EMBL/GenBank/DDBJ databases">
        <title>Pedobacter endophyticus sp. nov., an endophytic bacterium isolated from a leaf of Triticum aestivum.</title>
        <authorList>
            <person name="Zhang L."/>
        </authorList>
    </citation>
    <scope>NUCLEOTIDE SEQUENCE [LARGE SCALE GENOMIC DNA]</scope>
    <source>
        <strain evidence="7 8">CM134L-2</strain>
    </source>
</reference>
<dbReference type="NCBIfam" id="TIGR02937">
    <property type="entry name" value="sigma70-ECF"/>
    <property type="match status" value="1"/>
</dbReference>
<organism evidence="7 8">
    <name type="scientific">Pedobacter chitinilyticus</name>
    <dbReference type="NCBI Taxonomy" id="2233776"/>
    <lineage>
        <taxon>Bacteria</taxon>
        <taxon>Pseudomonadati</taxon>
        <taxon>Bacteroidota</taxon>
        <taxon>Sphingobacteriia</taxon>
        <taxon>Sphingobacteriales</taxon>
        <taxon>Sphingobacteriaceae</taxon>
        <taxon>Pedobacter</taxon>
    </lineage>
</organism>
<dbReference type="GO" id="GO:0003677">
    <property type="term" value="F:DNA binding"/>
    <property type="evidence" value="ECO:0007669"/>
    <property type="project" value="InterPro"/>
</dbReference>
<evidence type="ECO:0000313" key="7">
    <source>
        <dbReference type="EMBL" id="RWU08160.1"/>
    </source>
</evidence>
<comment type="caution">
    <text evidence="7">The sequence shown here is derived from an EMBL/GenBank/DDBJ whole genome shotgun (WGS) entry which is preliminary data.</text>
</comment>
<dbReference type="RefSeq" id="WP_113646684.1">
    <property type="nucleotide sequence ID" value="NZ_QMHN01000002.1"/>
</dbReference>
<dbReference type="InterPro" id="IPR007627">
    <property type="entry name" value="RNA_pol_sigma70_r2"/>
</dbReference>
<dbReference type="Gene3D" id="1.10.1740.10">
    <property type="match status" value="1"/>
</dbReference>
<dbReference type="InterPro" id="IPR014284">
    <property type="entry name" value="RNA_pol_sigma-70_dom"/>
</dbReference>
<feature type="domain" description="RNA polymerase sigma factor 70 region 4 type 2" evidence="6">
    <location>
        <begin position="124"/>
        <end position="171"/>
    </location>
</feature>
<dbReference type="Pfam" id="PF04542">
    <property type="entry name" value="Sigma70_r2"/>
    <property type="match status" value="1"/>
</dbReference>
<gene>
    <name evidence="7" type="ORF">DPV69_07200</name>
</gene>
<dbReference type="InterPro" id="IPR013325">
    <property type="entry name" value="RNA_pol_sigma_r2"/>
</dbReference>
<dbReference type="InterPro" id="IPR039425">
    <property type="entry name" value="RNA_pol_sigma-70-like"/>
</dbReference>
<dbReference type="NCBIfam" id="TIGR02985">
    <property type="entry name" value="Sig70_bacteroi1"/>
    <property type="match status" value="1"/>
</dbReference>
<dbReference type="SUPFAM" id="SSF88946">
    <property type="entry name" value="Sigma2 domain of RNA polymerase sigma factors"/>
    <property type="match status" value="1"/>
</dbReference>
<feature type="domain" description="RNA polymerase sigma-70 region 2" evidence="5">
    <location>
        <begin position="39"/>
        <end position="93"/>
    </location>
</feature>
<dbReference type="AlphaFoldDB" id="A0A443YVY1"/>